<feature type="transmembrane region" description="Helical" evidence="8">
    <location>
        <begin position="73"/>
        <end position="92"/>
    </location>
</feature>
<keyword evidence="2" id="KW-0813">Transport</keyword>
<evidence type="ECO:0000256" key="6">
    <source>
        <dbReference type="ARBA" id="ARBA00034496"/>
    </source>
</evidence>
<dbReference type="CDD" id="cd14771">
    <property type="entry name" value="TrHb2_Mt-trHbO-like_O"/>
    <property type="match status" value="1"/>
</dbReference>
<proteinExistence type="inferred from homology"/>
<comment type="cofactor">
    <cofactor evidence="1">
        <name>heme</name>
        <dbReference type="ChEBI" id="CHEBI:30413"/>
    </cofactor>
</comment>
<accession>A0A2N9JKN8</accession>
<dbReference type="InterPro" id="IPR044203">
    <property type="entry name" value="GlbO/GLB3-like"/>
</dbReference>
<sequence length="431" mass="44755">MGVEGARLGVGHVFSMADATDSSMAAASYSPAAAPSAGASVTSAVGVALAVGVADGVAVGVALVVAVGVSLDVGVAGLVLVAVAVTVAVGVADALRLATWPTVVPLEPLRLCPLADSQPVITTSATANVARAVASMPPATAQGLRQTERLTAADRLVAGTAVVCTELSLAPSSGTTSTSVSPEASRSTIFLTPSRVRSRPLVYKVLAMAATTLATAAPIRVPATPNCEPTTAVVTAAIAPPPIWGRLNSFAFAAVSVVVVSALSAAVFLVRVLVSVTSHSNMLAGFPTSRSRVVKVTNNPNPSVSQPESFFDKVGGHDTFVALVDRFYAGVANDPPLRDLYPEADLGPANVRLRMFLEQYFGGPKTYSEQRGHPRLRLRHGPYAVTPTQRDRWLHHMLAALDSLQLPADDDAEMRDYLTRAAHFMVNSFDE</sequence>
<evidence type="ECO:0000256" key="4">
    <source>
        <dbReference type="ARBA" id="ARBA00022723"/>
    </source>
</evidence>
<dbReference type="PANTHER" id="PTHR47366">
    <property type="entry name" value="TWO-ON-TWO HEMOGLOBIN-3"/>
    <property type="match status" value="1"/>
</dbReference>
<evidence type="ECO:0000256" key="5">
    <source>
        <dbReference type="ARBA" id="ARBA00023004"/>
    </source>
</evidence>
<dbReference type="InterPro" id="IPR019795">
    <property type="entry name" value="Globin_bac-like_CS"/>
</dbReference>
<dbReference type="KEGG" id="mgg:MPLG2_3574"/>
<dbReference type="Gene3D" id="1.10.490.10">
    <property type="entry name" value="Globins"/>
    <property type="match status" value="1"/>
</dbReference>
<dbReference type="PROSITE" id="PS01213">
    <property type="entry name" value="GLOBIN_FAM_2"/>
    <property type="match status" value="1"/>
</dbReference>
<feature type="binding site" description="distal binding residue" evidence="7">
    <location>
        <position position="423"/>
    </location>
    <ligand>
        <name>heme</name>
        <dbReference type="ChEBI" id="CHEBI:30413"/>
    </ligand>
    <ligandPart>
        <name>Fe</name>
        <dbReference type="ChEBI" id="CHEBI:18248"/>
    </ligandPart>
</feature>
<evidence type="ECO:0000313" key="9">
    <source>
        <dbReference type="EMBL" id="SPD88604.1"/>
    </source>
</evidence>
<dbReference type="InterPro" id="IPR001486">
    <property type="entry name" value="Hemoglobin_trunc"/>
</dbReference>
<dbReference type="EMBL" id="LT985188">
    <property type="protein sequence ID" value="SPD88604.1"/>
    <property type="molecule type" value="Genomic_DNA"/>
</dbReference>
<feature type="transmembrane region" description="Helical" evidence="8">
    <location>
        <begin position="44"/>
        <end position="67"/>
    </location>
</feature>
<dbReference type="GO" id="GO:0046872">
    <property type="term" value="F:metal ion binding"/>
    <property type="evidence" value="ECO:0007669"/>
    <property type="project" value="UniProtKB-KW"/>
</dbReference>
<evidence type="ECO:0000256" key="7">
    <source>
        <dbReference type="PIRSR" id="PIRSR601486-1"/>
    </source>
</evidence>
<dbReference type="GO" id="GO:0019825">
    <property type="term" value="F:oxygen binding"/>
    <property type="evidence" value="ECO:0007669"/>
    <property type="project" value="InterPro"/>
</dbReference>
<name>A0A2N9JKN8_9ACTN</name>
<evidence type="ECO:0000256" key="1">
    <source>
        <dbReference type="ARBA" id="ARBA00001971"/>
    </source>
</evidence>
<keyword evidence="4" id="KW-0479">Metal-binding</keyword>
<keyword evidence="5" id="KW-0408">Iron</keyword>
<keyword evidence="10" id="KW-1185">Reference proteome</keyword>
<evidence type="ECO:0000256" key="8">
    <source>
        <dbReference type="SAM" id="Phobius"/>
    </source>
</evidence>
<dbReference type="SUPFAM" id="SSF46458">
    <property type="entry name" value="Globin-like"/>
    <property type="match status" value="1"/>
</dbReference>
<dbReference type="InterPro" id="IPR012292">
    <property type="entry name" value="Globin/Proto"/>
</dbReference>
<keyword evidence="3 7" id="KW-0349">Heme</keyword>
<keyword evidence="8" id="KW-1133">Transmembrane helix</keyword>
<dbReference type="GO" id="GO:0005344">
    <property type="term" value="F:oxygen carrier activity"/>
    <property type="evidence" value="ECO:0007669"/>
    <property type="project" value="InterPro"/>
</dbReference>
<evidence type="ECO:0000256" key="3">
    <source>
        <dbReference type="ARBA" id="ARBA00022617"/>
    </source>
</evidence>
<keyword evidence="8" id="KW-0812">Transmembrane</keyword>
<keyword evidence="8" id="KW-0472">Membrane</keyword>
<reference evidence="9 10" key="1">
    <citation type="submission" date="2018-02" db="EMBL/GenBank/DDBJ databases">
        <authorList>
            <person name="Cohen D.B."/>
            <person name="Kent A.D."/>
        </authorList>
    </citation>
    <scope>NUCLEOTIDE SEQUENCE [LARGE SCALE GENOMIC DNA]</scope>
    <source>
        <strain evidence="9">1</strain>
    </source>
</reference>
<protein>
    <submittedName>
        <fullName evidence="9">Group 2 truncated hemoglobin GlbO (Modular protein)</fullName>
    </submittedName>
</protein>
<evidence type="ECO:0000256" key="2">
    <source>
        <dbReference type="ARBA" id="ARBA00022448"/>
    </source>
</evidence>
<dbReference type="AlphaFoldDB" id="A0A2N9JKN8"/>
<dbReference type="Pfam" id="PF01152">
    <property type="entry name" value="Bac_globin"/>
    <property type="match status" value="1"/>
</dbReference>
<dbReference type="InterPro" id="IPR009050">
    <property type="entry name" value="Globin-like_sf"/>
</dbReference>
<dbReference type="GO" id="GO:0020037">
    <property type="term" value="F:heme binding"/>
    <property type="evidence" value="ECO:0007669"/>
    <property type="project" value="InterPro"/>
</dbReference>
<dbReference type="Proteomes" id="UP000238164">
    <property type="component" value="Chromosome 1"/>
</dbReference>
<comment type="similarity">
    <text evidence="6">Belongs to the truncated hemoglobin family. Group II subfamily.</text>
</comment>
<gene>
    <name evidence="9" type="ORF">MPLG2_3574</name>
</gene>
<dbReference type="PANTHER" id="PTHR47366:SF1">
    <property type="entry name" value="TWO-ON-TWO HEMOGLOBIN-3"/>
    <property type="match status" value="1"/>
</dbReference>
<organism evidence="9 10">
    <name type="scientific">Micropruina glycogenica</name>
    <dbReference type="NCBI Taxonomy" id="75385"/>
    <lineage>
        <taxon>Bacteria</taxon>
        <taxon>Bacillati</taxon>
        <taxon>Actinomycetota</taxon>
        <taxon>Actinomycetes</taxon>
        <taxon>Propionibacteriales</taxon>
        <taxon>Nocardioidaceae</taxon>
        <taxon>Micropruina</taxon>
    </lineage>
</organism>
<feature type="transmembrane region" description="Helical" evidence="8">
    <location>
        <begin position="250"/>
        <end position="274"/>
    </location>
</feature>
<evidence type="ECO:0000313" key="10">
    <source>
        <dbReference type="Proteomes" id="UP000238164"/>
    </source>
</evidence>